<evidence type="ECO:0000256" key="2">
    <source>
        <dbReference type="ARBA" id="ARBA00005988"/>
    </source>
</evidence>
<dbReference type="SUPFAM" id="SSF53187">
    <property type="entry name" value="Zn-dependent exopeptidases"/>
    <property type="match status" value="1"/>
</dbReference>
<keyword evidence="3" id="KW-0645">Protease</keyword>
<feature type="domain" description="Peptidase M14" evidence="10">
    <location>
        <begin position="139"/>
        <end position="450"/>
    </location>
</feature>
<keyword evidence="4" id="KW-0479">Metal-binding</keyword>
<evidence type="ECO:0000256" key="6">
    <source>
        <dbReference type="ARBA" id="ARBA00022833"/>
    </source>
</evidence>
<dbReference type="InterPro" id="IPR026444">
    <property type="entry name" value="Secre_tail"/>
</dbReference>
<evidence type="ECO:0000256" key="9">
    <source>
        <dbReference type="SAM" id="SignalP"/>
    </source>
</evidence>
<evidence type="ECO:0000256" key="1">
    <source>
        <dbReference type="ARBA" id="ARBA00001947"/>
    </source>
</evidence>
<feature type="chain" id="PRO_5020901901" evidence="9">
    <location>
        <begin position="20"/>
        <end position="926"/>
    </location>
</feature>
<reference evidence="11 12" key="1">
    <citation type="submission" date="2019-03" db="EMBL/GenBank/DDBJ databases">
        <authorList>
            <person name="Kim M.K.M."/>
        </authorList>
    </citation>
    <scope>NUCLEOTIDE SEQUENCE [LARGE SCALE GENOMIC DNA]</scope>
    <source>
        <strain evidence="11 12">17J68-15</strain>
    </source>
</reference>
<keyword evidence="5" id="KW-0378">Hydrolase</keyword>
<evidence type="ECO:0000256" key="5">
    <source>
        <dbReference type="ARBA" id="ARBA00022801"/>
    </source>
</evidence>
<comment type="similarity">
    <text evidence="2 8">Belongs to the peptidase M14 family.</text>
</comment>
<dbReference type="PANTHER" id="PTHR11705:SF143">
    <property type="entry name" value="SLL0236 PROTEIN"/>
    <property type="match status" value="1"/>
</dbReference>
<keyword evidence="12" id="KW-1185">Reference proteome</keyword>
<keyword evidence="7" id="KW-0482">Metalloprotease</keyword>
<sequence>MRKILTFLLLLLCSTASFAQDKYSKVRISIKNPAAKAFAIDRLALDHYEMKKDAMEVILNQDELAVLRASGFSYTVVVDDYVAYTTEKNKRIGEHWEEAEQQARANLQVSCKQASNIFTVPAAFGNGGSLRLGAASGTGYFTYAEMITKMNALASAYPGIVSVFNIGTSQGGQVTYGVKISDGVSTDESEPEVLFTGLQHAREAIGGTSLIFFAQYLAENYGSDARIKELVDNREIFIIPCLNPDGYAYNYSGASASYPTTGGGLWRKNRRLISGSTYGVDINRNYGIDWGNCAGASTSCGSSTASQETYYGPSAFSEKETQNVRAFVTAHHFVAAIDQHCYGPYYSLPFGRPSLHTMSTNDSYFYTAIPALMGTYNCHRAGNSPETVNYEVAGGIKDWLLMGDIGLGTKGKVYGMTGEAGGGDFWAPISQIKTLCQQNCMQNLQLSYAAGAYYDVQDGSDITLTAKTGSLPFTIRNIGLTIGQATVTFVPIENITLNGTAATFTPTNYYDTYSGSVGYKLPDAIKNGYRVRYAWKVTAGGVSVYDTVTKIFNPISLLYDDMEGTFSDNWTSASNATGNSANWAYTNQAAYAGSNSLTESPSTNSTAVNYTTSTTRTLTYKNAFDFSDVANSYLVFWVKHRTENCRDKLQVQLSTSSTFASNVTTLCGSHTVAEPSATGGGSLGGQPALTGIRDQWTRVSYDLSSLKGNNAVYLRFVFTSDADADNFAHELDDGFYIDNINVVKTTQTFNVLPVHFLRFTGQLQPDGQVRLDWEASTDEQHDYFEVERSADGIHFTPLGRPNPNPPYRLFDAHPEPGSNHYRVKQVDRSGRVTYSNVVLINVQLNVQLNVFPNPAHNELHINVQSTRPGTLQLHLRDLQGRSLWQHKSGGNSTLNVPMSEWAQGTYLLQVYDTDGHLLSAQRIVKL</sequence>
<evidence type="ECO:0000313" key="11">
    <source>
        <dbReference type="EMBL" id="TCZ74795.1"/>
    </source>
</evidence>
<dbReference type="GO" id="GO:0005615">
    <property type="term" value="C:extracellular space"/>
    <property type="evidence" value="ECO:0007669"/>
    <property type="project" value="TreeGrafter"/>
</dbReference>
<keyword evidence="6" id="KW-0862">Zinc</keyword>
<protein>
    <submittedName>
        <fullName evidence="11">T9SS type A sorting domain-containing protein</fullName>
    </submittedName>
</protein>
<name>A0A4R4EAD6_9BACT</name>
<dbReference type="InterPro" id="IPR000834">
    <property type="entry name" value="Peptidase_M14"/>
</dbReference>
<gene>
    <name evidence="11" type="ORF">E0486_00385</name>
</gene>
<dbReference type="GO" id="GO:0004181">
    <property type="term" value="F:metallocarboxypeptidase activity"/>
    <property type="evidence" value="ECO:0007669"/>
    <property type="project" value="InterPro"/>
</dbReference>
<dbReference type="CDD" id="cd03859">
    <property type="entry name" value="M14_CPT"/>
    <property type="match status" value="1"/>
</dbReference>
<dbReference type="InterPro" id="IPR033810">
    <property type="entry name" value="Carboxypeptidase_T"/>
</dbReference>
<evidence type="ECO:0000256" key="3">
    <source>
        <dbReference type="ARBA" id="ARBA00022670"/>
    </source>
</evidence>
<evidence type="ECO:0000313" key="12">
    <source>
        <dbReference type="Proteomes" id="UP000295164"/>
    </source>
</evidence>
<proteinExistence type="inferred from homology"/>
<dbReference type="PROSITE" id="PS52035">
    <property type="entry name" value="PEPTIDASE_M14"/>
    <property type="match status" value="1"/>
</dbReference>
<dbReference type="Pfam" id="PF18962">
    <property type="entry name" value="Por_Secre_tail"/>
    <property type="match status" value="1"/>
</dbReference>
<evidence type="ECO:0000256" key="8">
    <source>
        <dbReference type="PROSITE-ProRule" id="PRU01379"/>
    </source>
</evidence>
<feature type="signal peptide" evidence="9">
    <location>
        <begin position="1"/>
        <end position="19"/>
    </location>
</feature>
<dbReference type="GO" id="GO:0008270">
    <property type="term" value="F:zinc ion binding"/>
    <property type="evidence" value="ECO:0007669"/>
    <property type="project" value="InterPro"/>
</dbReference>
<dbReference type="Gene3D" id="2.60.120.200">
    <property type="match status" value="1"/>
</dbReference>
<accession>A0A4R4EAD6</accession>
<dbReference type="InterPro" id="IPR057246">
    <property type="entry name" value="CARBOXYPEPT_ZN_1"/>
</dbReference>
<dbReference type="PANTHER" id="PTHR11705">
    <property type="entry name" value="PROTEASE FAMILY M14 CARBOXYPEPTIDASE A,B"/>
    <property type="match status" value="1"/>
</dbReference>
<dbReference type="PROSITE" id="PS00132">
    <property type="entry name" value="CARBOXYPEPT_ZN_1"/>
    <property type="match status" value="1"/>
</dbReference>
<dbReference type="SMART" id="SM00631">
    <property type="entry name" value="Zn_pept"/>
    <property type="match status" value="1"/>
</dbReference>
<dbReference type="Gene3D" id="3.40.630.10">
    <property type="entry name" value="Zn peptidases"/>
    <property type="match status" value="1"/>
</dbReference>
<dbReference type="GO" id="GO:0006508">
    <property type="term" value="P:proteolysis"/>
    <property type="evidence" value="ECO:0007669"/>
    <property type="project" value="UniProtKB-KW"/>
</dbReference>
<evidence type="ECO:0000256" key="4">
    <source>
        <dbReference type="ARBA" id="ARBA00022723"/>
    </source>
</evidence>
<evidence type="ECO:0000256" key="7">
    <source>
        <dbReference type="ARBA" id="ARBA00023049"/>
    </source>
</evidence>
<dbReference type="OrthoDB" id="9808753at2"/>
<organism evidence="11 12">
    <name type="scientific">Flaviaesturariibacter aridisoli</name>
    <dbReference type="NCBI Taxonomy" id="2545761"/>
    <lineage>
        <taxon>Bacteria</taxon>
        <taxon>Pseudomonadati</taxon>
        <taxon>Bacteroidota</taxon>
        <taxon>Chitinophagia</taxon>
        <taxon>Chitinophagales</taxon>
        <taxon>Chitinophagaceae</taxon>
        <taxon>Flaviaestuariibacter</taxon>
    </lineage>
</organism>
<dbReference type="RefSeq" id="WP_131850151.1">
    <property type="nucleotide sequence ID" value="NZ_SKFH01000001.1"/>
</dbReference>
<feature type="active site" description="Proton donor/acceptor" evidence="8">
    <location>
        <position position="419"/>
    </location>
</feature>
<dbReference type="Proteomes" id="UP000295164">
    <property type="component" value="Unassembled WGS sequence"/>
</dbReference>
<dbReference type="Pfam" id="PF00246">
    <property type="entry name" value="Peptidase_M14"/>
    <property type="match status" value="1"/>
</dbReference>
<comment type="cofactor">
    <cofactor evidence="1">
        <name>Zn(2+)</name>
        <dbReference type="ChEBI" id="CHEBI:29105"/>
    </cofactor>
</comment>
<keyword evidence="9" id="KW-0732">Signal</keyword>
<dbReference type="EMBL" id="SKFH01000001">
    <property type="protein sequence ID" value="TCZ74795.1"/>
    <property type="molecule type" value="Genomic_DNA"/>
</dbReference>
<comment type="caution">
    <text evidence="11">The sequence shown here is derived from an EMBL/GenBank/DDBJ whole genome shotgun (WGS) entry which is preliminary data.</text>
</comment>
<dbReference type="NCBIfam" id="TIGR04183">
    <property type="entry name" value="Por_Secre_tail"/>
    <property type="match status" value="1"/>
</dbReference>
<evidence type="ECO:0000259" key="10">
    <source>
        <dbReference type="PROSITE" id="PS52035"/>
    </source>
</evidence>
<dbReference type="AlphaFoldDB" id="A0A4R4EAD6"/>